<gene>
    <name evidence="6" type="ORF">DUNSADRAFT_11941</name>
</gene>
<accession>A0ABQ7GCA8</accession>
<keyword evidence="2" id="KW-0325">Glycoprotein</keyword>
<dbReference type="PANTHER" id="PTHR10605:SF56">
    <property type="entry name" value="BIFUNCTIONAL HEPARAN SULFATE N-DEACETYLASE_N-SULFOTRANSFERASE"/>
    <property type="match status" value="1"/>
</dbReference>
<feature type="domain" description="Sulfotransferase" evidence="5">
    <location>
        <begin position="147"/>
        <end position="387"/>
    </location>
</feature>
<protein>
    <recommendedName>
        <fullName evidence="3">Sulfotransferase</fullName>
        <ecNumber evidence="3">2.8.2.-</ecNumber>
    </recommendedName>
</protein>
<proteinExistence type="inferred from homology"/>
<evidence type="ECO:0000256" key="1">
    <source>
        <dbReference type="ARBA" id="ARBA00022679"/>
    </source>
</evidence>
<dbReference type="SUPFAM" id="SSF52540">
    <property type="entry name" value="P-loop containing nucleoside triphosphate hydrolases"/>
    <property type="match status" value="1"/>
</dbReference>
<evidence type="ECO:0000256" key="4">
    <source>
        <dbReference type="SAM" id="Phobius"/>
    </source>
</evidence>
<keyword evidence="1 3" id="KW-0808">Transferase</keyword>
<dbReference type="InterPro" id="IPR037359">
    <property type="entry name" value="NST/OST"/>
</dbReference>
<dbReference type="InterPro" id="IPR000863">
    <property type="entry name" value="Sulfotransferase_dom"/>
</dbReference>
<dbReference type="Pfam" id="PF00685">
    <property type="entry name" value="Sulfotransfer_1"/>
    <property type="match status" value="1"/>
</dbReference>
<comment type="similarity">
    <text evidence="3">Belongs to the sulfotransferase 1 family.</text>
</comment>
<evidence type="ECO:0000313" key="6">
    <source>
        <dbReference type="EMBL" id="KAF5832241.1"/>
    </source>
</evidence>
<name>A0ABQ7GCA8_DUNSA</name>
<organism evidence="6 7">
    <name type="scientific">Dunaliella salina</name>
    <name type="common">Green alga</name>
    <name type="synonym">Protococcus salinus</name>
    <dbReference type="NCBI Taxonomy" id="3046"/>
    <lineage>
        <taxon>Eukaryota</taxon>
        <taxon>Viridiplantae</taxon>
        <taxon>Chlorophyta</taxon>
        <taxon>core chlorophytes</taxon>
        <taxon>Chlorophyceae</taxon>
        <taxon>CS clade</taxon>
        <taxon>Chlamydomonadales</taxon>
        <taxon>Dunaliellaceae</taxon>
        <taxon>Dunaliella</taxon>
    </lineage>
</organism>
<dbReference type="Proteomes" id="UP000815325">
    <property type="component" value="Unassembled WGS sequence"/>
</dbReference>
<dbReference type="Gene3D" id="3.40.50.300">
    <property type="entry name" value="P-loop containing nucleotide triphosphate hydrolases"/>
    <property type="match status" value="1"/>
</dbReference>
<evidence type="ECO:0000259" key="5">
    <source>
        <dbReference type="Pfam" id="PF00685"/>
    </source>
</evidence>
<reference evidence="6" key="1">
    <citation type="submission" date="2017-08" db="EMBL/GenBank/DDBJ databases">
        <authorList>
            <person name="Polle J.E."/>
            <person name="Barry K."/>
            <person name="Cushman J."/>
            <person name="Schmutz J."/>
            <person name="Tran D."/>
            <person name="Hathwaick L.T."/>
            <person name="Yim W.C."/>
            <person name="Jenkins J."/>
            <person name="Mckie-Krisberg Z.M."/>
            <person name="Prochnik S."/>
            <person name="Lindquist E."/>
            <person name="Dockter R.B."/>
            <person name="Adam C."/>
            <person name="Molina H."/>
            <person name="Bunkerborg J."/>
            <person name="Jin E."/>
            <person name="Buchheim M."/>
            <person name="Magnuson J."/>
        </authorList>
    </citation>
    <scope>NUCLEOTIDE SEQUENCE</scope>
    <source>
        <strain evidence="6">CCAP 19/18</strain>
    </source>
</reference>
<comment type="caution">
    <text evidence="6">The sequence shown here is derived from an EMBL/GenBank/DDBJ whole genome shotgun (WGS) entry which is preliminary data.</text>
</comment>
<dbReference type="EMBL" id="MU069887">
    <property type="protein sequence ID" value="KAF5832241.1"/>
    <property type="molecule type" value="Genomic_DNA"/>
</dbReference>
<keyword evidence="7" id="KW-1185">Reference proteome</keyword>
<dbReference type="PANTHER" id="PTHR10605">
    <property type="entry name" value="HEPARAN SULFATE SULFOTRANSFERASE"/>
    <property type="match status" value="1"/>
</dbReference>
<keyword evidence="4" id="KW-0472">Membrane</keyword>
<dbReference type="InterPro" id="IPR027417">
    <property type="entry name" value="P-loop_NTPase"/>
</dbReference>
<keyword evidence="4" id="KW-1133">Transmembrane helix</keyword>
<keyword evidence="6" id="KW-0378">Hydrolase</keyword>
<evidence type="ECO:0000256" key="2">
    <source>
        <dbReference type="ARBA" id="ARBA00023180"/>
    </source>
</evidence>
<feature type="non-terminal residue" evidence="6">
    <location>
        <position position="1"/>
    </location>
</feature>
<evidence type="ECO:0000313" key="7">
    <source>
        <dbReference type="Proteomes" id="UP000815325"/>
    </source>
</evidence>
<feature type="transmembrane region" description="Helical" evidence="4">
    <location>
        <begin position="62"/>
        <end position="86"/>
    </location>
</feature>
<evidence type="ECO:0000256" key="3">
    <source>
        <dbReference type="RuleBase" id="RU361155"/>
    </source>
</evidence>
<keyword evidence="4" id="KW-0812">Transmembrane</keyword>
<dbReference type="GO" id="GO:0016787">
    <property type="term" value="F:hydrolase activity"/>
    <property type="evidence" value="ECO:0007669"/>
    <property type="project" value="UniProtKB-KW"/>
</dbReference>
<sequence length="454" mass="50466">SSKKAASQQQLEEIKPQAEGGNHVVALTAASTHPLEAGPLPDPAGSSVCFSTRWMVCCALPVLLPFCALWYALAFLIAWLITGLIFPSAMLASRMYWACPFVPFIWKRMGPVKGSLIRIGFESSYAINVYTRLLTLPLRPYLPGFYLIGFPKCGTTSLAGHMRNHPGICGPDGLPYHEALSKETHYFAGVMGRSSASSARLYKSFFPTIMSRWWAIAVHGVKQWQVFDACPVHACLPYVARRIAAITPKAKIVVMVRDPVEGLFSAEIMLRDLGVPLDWASLSEPGQGVCDMRFQVLMQFPLSDEELWKTLSNLGPDDPLPADMPASLYFSLSSLIRCGDYAKLLEPYFQHFPPENIMVVNFSDYKWDPEAVVEEVLRFVNADMSKHKFTPLPPAMQNSYAGRKVHPAVAARLRSLYKPSVLRLQASAKSSKSGMVWRKHAQSMPFSVALLYVQ</sequence>
<dbReference type="EC" id="2.8.2.-" evidence="3"/>